<keyword evidence="3" id="KW-1185">Reference proteome</keyword>
<evidence type="ECO:0000256" key="1">
    <source>
        <dbReference type="SAM" id="MobiDB-lite"/>
    </source>
</evidence>
<organism evidence="2 3">
    <name type="scientific">Roseibium hamelinense</name>
    <dbReference type="NCBI Taxonomy" id="150831"/>
    <lineage>
        <taxon>Bacteria</taxon>
        <taxon>Pseudomonadati</taxon>
        <taxon>Pseudomonadota</taxon>
        <taxon>Alphaproteobacteria</taxon>
        <taxon>Hyphomicrobiales</taxon>
        <taxon>Stappiaceae</taxon>
        <taxon>Roseibium</taxon>
    </lineage>
</organism>
<dbReference type="Pfam" id="PF06676">
    <property type="entry name" value="DUF1178"/>
    <property type="match status" value="1"/>
</dbReference>
<proteinExistence type="predicted"/>
<evidence type="ECO:0000313" key="2">
    <source>
        <dbReference type="EMBL" id="TWI79887.1"/>
    </source>
</evidence>
<accession>A0A562SEV7</accession>
<gene>
    <name evidence="2" type="ORF">JM93_04234</name>
</gene>
<reference evidence="2 3" key="1">
    <citation type="submission" date="2019-07" db="EMBL/GenBank/DDBJ databases">
        <title>Genomic Encyclopedia of Archaeal and Bacterial Type Strains, Phase II (KMG-II): from individual species to whole genera.</title>
        <authorList>
            <person name="Goeker M."/>
        </authorList>
    </citation>
    <scope>NUCLEOTIDE SEQUENCE [LARGE SCALE GENOMIC DNA]</scope>
    <source>
        <strain evidence="2 3">ATCC BAA-252</strain>
    </source>
</reference>
<sequence>MIRYSLQCEEGVSHRFDAWFRSSADFDEQRRKKLLTCPVCGSEKIEKSLMAPAVSTARQKALSSNPDEKKEASNSLSDARECTNVANLETPSDFGQPEKLAEFVSTLRSVKEQLLKDSRYVGSNFAEEARKMHYGEKSVSPIHGETTPDNAKALLEEGIPVVALPRLPEDKN</sequence>
<dbReference type="Proteomes" id="UP000320593">
    <property type="component" value="Unassembled WGS sequence"/>
</dbReference>
<dbReference type="AlphaFoldDB" id="A0A562SEV7"/>
<dbReference type="EMBL" id="VLLF01000013">
    <property type="protein sequence ID" value="TWI79887.1"/>
    <property type="molecule type" value="Genomic_DNA"/>
</dbReference>
<protein>
    <submittedName>
        <fullName evidence="2">Uncharacterized protein</fullName>
    </submittedName>
</protein>
<dbReference type="RefSeq" id="WP_145347405.1">
    <property type="nucleotide sequence ID" value="NZ_SMLY01000064.1"/>
</dbReference>
<dbReference type="OrthoDB" id="9799894at2"/>
<comment type="caution">
    <text evidence="2">The sequence shown here is derived from an EMBL/GenBank/DDBJ whole genome shotgun (WGS) entry which is preliminary data.</text>
</comment>
<name>A0A562SEV7_9HYPH</name>
<dbReference type="InterPro" id="IPR009562">
    <property type="entry name" value="DUF1178"/>
</dbReference>
<feature type="region of interest" description="Disordered" evidence="1">
    <location>
        <begin position="58"/>
        <end position="81"/>
    </location>
</feature>
<evidence type="ECO:0000313" key="3">
    <source>
        <dbReference type="Proteomes" id="UP000320593"/>
    </source>
</evidence>
<dbReference type="PIRSF" id="PIRSF032131">
    <property type="entry name" value="UCP032131"/>
    <property type="match status" value="1"/>
</dbReference>